<gene>
    <name evidence="7" type="ORF">ADUPG1_006637</name>
</gene>
<evidence type="ECO:0000256" key="2">
    <source>
        <dbReference type="ARBA" id="ARBA00022552"/>
    </source>
</evidence>
<dbReference type="InterPro" id="IPR015943">
    <property type="entry name" value="WD40/YVTN_repeat-like_dom_sf"/>
</dbReference>
<evidence type="ECO:0000256" key="6">
    <source>
        <dbReference type="ARBA" id="ARBA00025767"/>
    </source>
</evidence>
<keyword evidence="2" id="KW-0698">rRNA processing</keyword>
<name>A0ABQ5KIZ7_9EUKA</name>
<dbReference type="InterPro" id="IPR045161">
    <property type="entry name" value="Utp18"/>
</dbReference>
<dbReference type="EMBL" id="BQXS01009995">
    <property type="protein sequence ID" value="GKT32492.1"/>
    <property type="molecule type" value="Genomic_DNA"/>
</dbReference>
<evidence type="ECO:0000313" key="8">
    <source>
        <dbReference type="Proteomes" id="UP001057375"/>
    </source>
</evidence>
<keyword evidence="5" id="KW-0539">Nucleus</keyword>
<dbReference type="PANTHER" id="PTHR18359:SF0">
    <property type="entry name" value="U3 SMALL NUCLEOLAR RNA-ASSOCIATED PROTEIN 18 HOMOLOG"/>
    <property type="match status" value="1"/>
</dbReference>
<proteinExistence type="inferred from homology"/>
<dbReference type="InterPro" id="IPR036322">
    <property type="entry name" value="WD40_repeat_dom_sf"/>
</dbReference>
<organism evidence="7 8">
    <name type="scientific">Aduncisulcus paluster</name>
    <dbReference type="NCBI Taxonomy" id="2918883"/>
    <lineage>
        <taxon>Eukaryota</taxon>
        <taxon>Metamonada</taxon>
        <taxon>Carpediemonas-like organisms</taxon>
        <taxon>Aduncisulcus</taxon>
    </lineage>
</organism>
<protein>
    <submittedName>
        <fullName evidence="7">Uncharacterized protein</fullName>
    </submittedName>
</protein>
<keyword evidence="8" id="KW-1185">Reference proteome</keyword>
<evidence type="ECO:0000256" key="4">
    <source>
        <dbReference type="ARBA" id="ARBA00022737"/>
    </source>
</evidence>
<dbReference type="Pfam" id="PF00400">
    <property type="entry name" value="WD40"/>
    <property type="match status" value="2"/>
</dbReference>
<dbReference type="SUPFAM" id="SSF50978">
    <property type="entry name" value="WD40 repeat-like"/>
    <property type="match status" value="1"/>
</dbReference>
<accession>A0ABQ5KIZ7</accession>
<evidence type="ECO:0000256" key="5">
    <source>
        <dbReference type="ARBA" id="ARBA00023242"/>
    </source>
</evidence>
<dbReference type="SMART" id="SM00320">
    <property type="entry name" value="WD40"/>
    <property type="match status" value="3"/>
</dbReference>
<dbReference type="InterPro" id="IPR001680">
    <property type="entry name" value="WD40_rpt"/>
</dbReference>
<dbReference type="Gene3D" id="2.130.10.10">
    <property type="entry name" value="YVTN repeat-like/Quinoprotein amine dehydrogenase"/>
    <property type="match status" value="1"/>
</dbReference>
<keyword evidence="3" id="KW-0853">WD repeat</keyword>
<comment type="caution">
    <text evidence="7">The sequence shown here is derived from an EMBL/GenBank/DDBJ whole genome shotgun (WGS) entry which is preliminary data.</text>
</comment>
<dbReference type="PANTHER" id="PTHR18359">
    <property type="entry name" value="WD-REPEAT PROTEIN-RELATED"/>
    <property type="match status" value="1"/>
</dbReference>
<sequence length="397" mass="43931">MSAEIQFGVDELEFESSDDLETYKHDQTIPTTKSAEITSKKGILNILKINSSSFSYEKHFVTACAFHSASKVIAIGYSIPPKKVTKGAISNRGRLCIFNVDEDKNPLINNIVLPFIPNFISAIPCTDQILVVGTGDEKADRYMIYNLETNKANKYPLPQTKHDGIIRSVFNVSISDSGKLMAMSTLGRVIVVHIKTNKVLREFRHDKSINCTSFSSCGGYLYCIEAKGNTMHVWNLKTGKKKVIISLRDSDVIHSVSRHYNPTLNIGRIVCGCDLGISVVYDEKSMHSIKTASKSLFSTPTISVSSVSTFSNLTTALSHVAIHPSGSIILAVTPEKRCGIKFYDLQRAVCFSNFPTQHTRLGKVTACSFSPNGRLVVCGCKSGHVAMWRLRDWCEEE</sequence>
<evidence type="ECO:0000256" key="3">
    <source>
        <dbReference type="ARBA" id="ARBA00022574"/>
    </source>
</evidence>
<evidence type="ECO:0000256" key="1">
    <source>
        <dbReference type="ARBA" id="ARBA00004604"/>
    </source>
</evidence>
<dbReference type="Proteomes" id="UP001057375">
    <property type="component" value="Unassembled WGS sequence"/>
</dbReference>
<keyword evidence="4" id="KW-0677">Repeat</keyword>
<reference evidence="7" key="1">
    <citation type="submission" date="2022-03" db="EMBL/GenBank/DDBJ databases">
        <title>Draft genome sequence of Aduncisulcus paluster, a free-living microaerophilic Fornicata.</title>
        <authorList>
            <person name="Yuyama I."/>
            <person name="Kume K."/>
            <person name="Tamura T."/>
            <person name="Inagaki Y."/>
            <person name="Hashimoto T."/>
        </authorList>
    </citation>
    <scope>NUCLEOTIDE SEQUENCE</scope>
    <source>
        <strain evidence="7">NY0171</strain>
    </source>
</reference>
<comment type="subcellular location">
    <subcellularLocation>
        <location evidence="1">Nucleus</location>
        <location evidence="1">Nucleolus</location>
    </subcellularLocation>
</comment>
<comment type="similarity">
    <text evidence="6">Belongs to the WD repeat UTP18 family.</text>
</comment>
<evidence type="ECO:0000313" key="7">
    <source>
        <dbReference type="EMBL" id="GKT32492.1"/>
    </source>
</evidence>